<protein>
    <submittedName>
        <fullName evidence="2">Uncharacterized protein</fullName>
    </submittedName>
</protein>
<evidence type="ECO:0000313" key="2">
    <source>
        <dbReference type="EMBL" id="MCV7225271.1"/>
    </source>
</evidence>
<dbReference type="EMBL" id="JACKTY010000013">
    <property type="protein sequence ID" value="MCV7225271.1"/>
    <property type="molecule type" value="Genomic_DNA"/>
</dbReference>
<accession>A0ABT3C7R3</accession>
<name>A0ABT3C7R3_9MYCO</name>
<proteinExistence type="predicted"/>
<evidence type="ECO:0000256" key="1">
    <source>
        <dbReference type="SAM" id="Coils"/>
    </source>
</evidence>
<keyword evidence="1" id="KW-0175">Coiled coil</keyword>
<evidence type="ECO:0000313" key="3">
    <source>
        <dbReference type="Proteomes" id="UP001526201"/>
    </source>
</evidence>
<organism evidence="2 3">
    <name type="scientific">Mycolicibacterium komossense</name>
    <dbReference type="NCBI Taxonomy" id="1779"/>
    <lineage>
        <taxon>Bacteria</taxon>
        <taxon>Bacillati</taxon>
        <taxon>Actinomycetota</taxon>
        <taxon>Actinomycetes</taxon>
        <taxon>Mycobacteriales</taxon>
        <taxon>Mycobacteriaceae</taxon>
        <taxon>Mycolicibacterium</taxon>
    </lineage>
</organism>
<dbReference type="Proteomes" id="UP001526201">
    <property type="component" value="Unassembled WGS sequence"/>
</dbReference>
<gene>
    <name evidence="2" type="ORF">H7J73_04380</name>
</gene>
<dbReference type="RefSeq" id="WP_264066036.1">
    <property type="nucleotide sequence ID" value="NZ_JACKTY010000013.1"/>
</dbReference>
<comment type="caution">
    <text evidence="2">The sequence shown here is derived from an EMBL/GenBank/DDBJ whole genome shotgun (WGS) entry which is preliminary data.</text>
</comment>
<keyword evidence="3" id="KW-1185">Reference proteome</keyword>
<reference evidence="2 3" key="1">
    <citation type="journal article" date="2022" name="BMC Genomics">
        <title>Comparative genome analysis of mycobacteria focusing on tRNA and non-coding RNA.</title>
        <authorList>
            <person name="Behra P.R.K."/>
            <person name="Pettersson B.M.F."/>
            <person name="Ramesh M."/>
            <person name="Das S."/>
            <person name="Dasgupta S."/>
            <person name="Kirsebom L.A."/>
        </authorList>
    </citation>
    <scope>NUCLEOTIDE SEQUENCE [LARGE SCALE GENOMIC DNA]</scope>
    <source>
        <strain evidence="2 3">DSM 44078</strain>
    </source>
</reference>
<sequence length="153" mass="16684">MRCVAPWAASRSTTAEEIARARAETQEAAVRVIVRTPAELVAEYDLPEVDSDSSDEDVLAAVAAAEPLRHGEPEVVGETYVFARGLESLAEQGRRLEQAEARLAAERLAAAELARKYRDKRSKRDLATTLGITRPTLDSWLGDAPPRRRSSGA</sequence>
<feature type="coiled-coil region" evidence="1">
    <location>
        <begin position="86"/>
        <end position="116"/>
    </location>
</feature>